<reference evidence="2 3" key="1">
    <citation type="submission" date="2015-10" db="EMBL/GenBank/DDBJ databases">
        <title>Full genome of DAOMC 229536 Phialocephala scopiformis, a fungal endophyte of spruce producing the potent anti-insectan compound rugulosin.</title>
        <authorList>
            <consortium name="DOE Joint Genome Institute"/>
            <person name="Walker A.K."/>
            <person name="Frasz S.L."/>
            <person name="Seifert K.A."/>
            <person name="Miller J.D."/>
            <person name="Mondo S.J."/>
            <person name="Labutti K."/>
            <person name="Lipzen A."/>
            <person name="Dockter R."/>
            <person name="Kennedy M."/>
            <person name="Grigoriev I.V."/>
            <person name="Spatafora J.W."/>
        </authorList>
    </citation>
    <scope>NUCLEOTIDE SEQUENCE [LARGE SCALE GENOMIC DNA]</scope>
    <source>
        <strain evidence="2 3">CBS 120377</strain>
    </source>
</reference>
<name>A0A132BA60_MOLSC</name>
<dbReference type="PROSITE" id="PS00028">
    <property type="entry name" value="ZINC_FINGER_C2H2_1"/>
    <property type="match status" value="2"/>
</dbReference>
<dbReference type="GeneID" id="28831334"/>
<dbReference type="InterPro" id="IPR052895">
    <property type="entry name" value="HetReg/Transcr_Mod"/>
</dbReference>
<dbReference type="RefSeq" id="XP_018063488.1">
    <property type="nucleotide sequence ID" value="XM_018221608.1"/>
</dbReference>
<dbReference type="AlphaFoldDB" id="A0A132BA60"/>
<gene>
    <name evidence="2" type="ORF">LY89DRAFT_763737</name>
</gene>
<dbReference type="STRING" id="149040.A0A132BA60"/>
<accession>A0A132BA60</accession>
<dbReference type="EMBL" id="KQ947433">
    <property type="protein sequence ID" value="KUJ09133.1"/>
    <property type="molecule type" value="Genomic_DNA"/>
</dbReference>
<proteinExistence type="predicted"/>
<dbReference type="PANTHER" id="PTHR24148:SF64">
    <property type="entry name" value="HETEROKARYON INCOMPATIBILITY DOMAIN-CONTAINING PROTEIN"/>
    <property type="match status" value="1"/>
</dbReference>
<keyword evidence="3" id="KW-1185">Reference proteome</keyword>
<feature type="domain" description="C2H2-type" evidence="1">
    <location>
        <begin position="68"/>
        <end position="89"/>
    </location>
</feature>
<dbReference type="SMART" id="SM00355">
    <property type="entry name" value="ZnF_C2H2"/>
    <property type="match status" value="3"/>
</dbReference>
<evidence type="ECO:0000259" key="1">
    <source>
        <dbReference type="PROSITE" id="PS00028"/>
    </source>
</evidence>
<sequence length="355" mass="40131">MNKNQDRLLGAGWICLGCRTVFPTEEAFDEHDPYRCIFTGPGSLQSNPAPVSQEIVRTQRSPEPLPVCPQCLLSFPTTEELRVHIIRAHLVQLAKSAQEDEEGFTCPVCNFRAFVTDDERYEHIIVEHLGGEPSLLGQNLTDGELVCLLCQERLRNGADYRSHILSHLGGNALLKLPREAFTLSGWSFERDEEGSSRQVPNRLWRTLVADRGPHGREAPTWYRRACLECLQYTDSFGDLSLDQFKNLDCTPHRTTAMTQFLERVQQVVWNRKFFHARGRDGSTLYGLCPPAAEANDIICIFFGCSVPVLLKKVKSESRDCYLLAGECYVHGMMDGEALTPKPEYPYSKTEGFLLV</sequence>
<feature type="domain" description="C2H2-type" evidence="1">
    <location>
        <begin position="147"/>
        <end position="167"/>
    </location>
</feature>
<dbReference type="PANTHER" id="PTHR24148">
    <property type="entry name" value="ANKYRIN REPEAT DOMAIN-CONTAINING PROTEIN 39 HOMOLOG-RELATED"/>
    <property type="match status" value="1"/>
</dbReference>
<dbReference type="OrthoDB" id="3477286at2759"/>
<protein>
    <recommendedName>
        <fullName evidence="1">C2H2-type domain-containing protein</fullName>
    </recommendedName>
</protein>
<evidence type="ECO:0000313" key="2">
    <source>
        <dbReference type="EMBL" id="KUJ09133.1"/>
    </source>
</evidence>
<dbReference type="KEGG" id="psco:LY89DRAFT_763737"/>
<organism evidence="2 3">
    <name type="scientific">Mollisia scopiformis</name>
    <name type="common">Conifer needle endophyte fungus</name>
    <name type="synonym">Phialocephala scopiformis</name>
    <dbReference type="NCBI Taxonomy" id="149040"/>
    <lineage>
        <taxon>Eukaryota</taxon>
        <taxon>Fungi</taxon>
        <taxon>Dikarya</taxon>
        <taxon>Ascomycota</taxon>
        <taxon>Pezizomycotina</taxon>
        <taxon>Leotiomycetes</taxon>
        <taxon>Helotiales</taxon>
        <taxon>Mollisiaceae</taxon>
        <taxon>Mollisia</taxon>
    </lineage>
</organism>
<evidence type="ECO:0000313" key="3">
    <source>
        <dbReference type="Proteomes" id="UP000070700"/>
    </source>
</evidence>
<dbReference type="InParanoid" id="A0A132BA60"/>
<dbReference type="InterPro" id="IPR013087">
    <property type="entry name" value="Znf_C2H2_type"/>
</dbReference>
<dbReference type="Proteomes" id="UP000070700">
    <property type="component" value="Unassembled WGS sequence"/>
</dbReference>